<proteinExistence type="predicted"/>
<evidence type="ECO:0000313" key="1">
    <source>
        <dbReference type="EMBL" id="KKL52076.1"/>
    </source>
</evidence>
<organism evidence="1">
    <name type="scientific">marine sediment metagenome</name>
    <dbReference type="NCBI Taxonomy" id="412755"/>
    <lineage>
        <taxon>unclassified sequences</taxon>
        <taxon>metagenomes</taxon>
        <taxon>ecological metagenomes</taxon>
    </lineage>
</organism>
<reference evidence="1" key="1">
    <citation type="journal article" date="2015" name="Nature">
        <title>Complex archaea that bridge the gap between prokaryotes and eukaryotes.</title>
        <authorList>
            <person name="Spang A."/>
            <person name="Saw J.H."/>
            <person name="Jorgensen S.L."/>
            <person name="Zaremba-Niedzwiedzka K."/>
            <person name="Martijn J."/>
            <person name="Lind A.E."/>
            <person name="van Eijk R."/>
            <person name="Schleper C."/>
            <person name="Guy L."/>
            <person name="Ettema T.J."/>
        </authorList>
    </citation>
    <scope>NUCLEOTIDE SEQUENCE</scope>
</reference>
<dbReference type="EMBL" id="LAZR01032018">
    <property type="protein sequence ID" value="KKL52076.1"/>
    <property type="molecule type" value="Genomic_DNA"/>
</dbReference>
<gene>
    <name evidence="1" type="ORF">LCGC14_2289100</name>
</gene>
<name>A0A0F9DEC2_9ZZZZ</name>
<accession>A0A0F9DEC2</accession>
<sequence length="77" mass="8284">MNRPSALAADTDVPGDPKWGPAIALGAAIIYLAPRGGSKRIEELTGIPNFSLAEYRLSSIKTKKRLSMRGRVAEPSF</sequence>
<protein>
    <submittedName>
        <fullName evidence="1">Uncharacterized protein</fullName>
    </submittedName>
</protein>
<comment type="caution">
    <text evidence="1">The sequence shown here is derived from an EMBL/GenBank/DDBJ whole genome shotgun (WGS) entry which is preliminary data.</text>
</comment>
<dbReference type="AlphaFoldDB" id="A0A0F9DEC2"/>